<reference evidence="2" key="2">
    <citation type="submission" date="2023-03" db="EMBL/GenBank/DDBJ databases">
        <authorList>
            <person name="Inwood S.N."/>
            <person name="Skelly J.G."/>
            <person name="Guhlin J."/>
            <person name="Harrop T.W.R."/>
            <person name="Goldson S.G."/>
            <person name="Dearden P.K."/>
        </authorList>
    </citation>
    <scope>NUCLEOTIDE SEQUENCE</scope>
    <source>
        <strain evidence="2">Lincoln</strain>
        <tissue evidence="2">Whole body</tissue>
    </source>
</reference>
<dbReference type="EMBL" id="JAQQBR010000003">
    <property type="protein sequence ID" value="KAK0179743.1"/>
    <property type="molecule type" value="Genomic_DNA"/>
</dbReference>
<dbReference type="AlphaFoldDB" id="A0AA39G1Q8"/>
<dbReference type="PANTHER" id="PTHR21415:SF1">
    <property type="entry name" value="U7 SNRNA-ASSOCIATED SM-LIKE PROTEIN LSM11"/>
    <property type="match status" value="1"/>
</dbReference>
<keyword evidence="3" id="KW-1185">Reference proteome</keyword>
<dbReference type="PANTHER" id="PTHR21415">
    <property type="entry name" value="U7 SNRNA-ASSOCIATED SM-LIKE PROTEIN LSM11"/>
    <property type="match status" value="1"/>
</dbReference>
<protein>
    <submittedName>
        <fullName evidence="2">Uncharacterized protein</fullName>
    </submittedName>
</protein>
<dbReference type="Proteomes" id="UP001168972">
    <property type="component" value="Unassembled WGS sequence"/>
</dbReference>
<evidence type="ECO:0000313" key="2">
    <source>
        <dbReference type="EMBL" id="KAK0179743.1"/>
    </source>
</evidence>
<comment type="caution">
    <text evidence="2">The sequence shown here is derived from an EMBL/GenBank/DDBJ whole genome shotgun (WGS) entry which is preliminary data.</text>
</comment>
<feature type="compositionally biased region" description="Basic and acidic residues" evidence="1">
    <location>
        <begin position="78"/>
        <end position="89"/>
    </location>
</feature>
<sequence length="122" mass="13816">MCRHTYLYGYTIEFNLIMADTENSSSDESLDVTSEKFNPIKALYSSCSIIPVPSAQTYDNITRYEAAIKGVIIKHHNESKDVSNKEKSSKQHILPHQGKSHGKLVETEQHNLILSYSTLTVR</sequence>
<dbReference type="InterPro" id="IPR039267">
    <property type="entry name" value="Lsm11"/>
</dbReference>
<feature type="region of interest" description="Disordered" evidence="1">
    <location>
        <begin position="78"/>
        <end position="102"/>
    </location>
</feature>
<dbReference type="GO" id="GO:0006398">
    <property type="term" value="P:mRNA 3'-end processing by stem-loop binding and cleavage"/>
    <property type="evidence" value="ECO:0007669"/>
    <property type="project" value="TreeGrafter"/>
</dbReference>
<organism evidence="2 3">
    <name type="scientific">Microctonus hyperodae</name>
    <name type="common">Parasitoid wasp</name>
    <dbReference type="NCBI Taxonomy" id="165561"/>
    <lineage>
        <taxon>Eukaryota</taxon>
        <taxon>Metazoa</taxon>
        <taxon>Ecdysozoa</taxon>
        <taxon>Arthropoda</taxon>
        <taxon>Hexapoda</taxon>
        <taxon>Insecta</taxon>
        <taxon>Pterygota</taxon>
        <taxon>Neoptera</taxon>
        <taxon>Endopterygota</taxon>
        <taxon>Hymenoptera</taxon>
        <taxon>Apocrita</taxon>
        <taxon>Ichneumonoidea</taxon>
        <taxon>Braconidae</taxon>
        <taxon>Euphorinae</taxon>
        <taxon>Microctonus</taxon>
    </lineage>
</organism>
<accession>A0AA39G1Q8</accession>
<name>A0AA39G1Q8_MICHY</name>
<gene>
    <name evidence="2" type="ORF">PV327_005465</name>
</gene>
<dbReference type="GO" id="GO:0071209">
    <property type="term" value="F:U7 snRNA binding"/>
    <property type="evidence" value="ECO:0007669"/>
    <property type="project" value="InterPro"/>
</dbReference>
<reference evidence="2" key="1">
    <citation type="journal article" date="2023" name="bioRxiv">
        <title>Scaffold-level genome assemblies of two parasitoid biocontrol wasps reveal the parthenogenesis mechanism and an associated novel virus.</title>
        <authorList>
            <person name="Inwood S."/>
            <person name="Skelly J."/>
            <person name="Guhlin J."/>
            <person name="Harrop T."/>
            <person name="Goldson S."/>
            <person name="Dearden P."/>
        </authorList>
    </citation>
    <scope>NUCLEOTIDE SEQUENCE</scope>
    <source>
        <strain evidence="2">Lincoln</strain>
        <tissue evidence="2">Whole body</tissue>
    </source>
</reference>
<evidence type="ECO:0000313" key="3">
    <source>
        <dbReference type="Proteomes" id="UP001168972"/>
    </source>
</evidence>
<evidence type="ECO:0000256" key="1">
    <source>
        <dbReference type="SAM" id="MobiDB-lite"/>
    </source>
</evidence>
<dbReference type="GO" id="GO:0005683">
    <property type="term" value="C:U7 snRNP"/>
    <property type="evidence" value="ECO:0007669"/>
    <property type="project" value="TreeGrafter"/>
</dbReference>
<proteinExistence type="predicted"/>